<keyword evidence="1" id="KW-0812">Transmembrane</keyword>
<name>A0A433A1Q4_9FUNG</name>
<sequence>MQTFSKPISDRLPSIQKILKDPLHYKTPIIASAALLSLSVAVVNHVITRPRVARRKSAHTRANQQILEEHKKFFTPVDPTRKVGVNGEFLRQIRAILLIIIPNIRSKEVFILLLHSVFLVLRTWLSVVVAKLDGQIVRDLVAANGKSFLRGIGYWFAIAIPATYTNSMVGISSRSLIFASLRSPNLAPTLSNPLKT</sequence>
<comment type="caution">
    <text evidence="1">The sequence shown here is derived from an EMBL/GenBank/DDBJ whole genome shotgun (WGS) entry which is preliminary data.</text>
</comment>
<dbReference type="GO" id="GO:0005778">
    <property type="term" value="C:peroxisomal membrane"/>
    <property type="evidence" value="ECO:0007669"/>
    <property type="project" value="TreeGrafter"/>
</dbReference>
<keyword evidence="2" id="KW-1185">Reference proteome</keyword>
<proteinExistence type="predicted"/>
<dbReference type="PANTHER" id="PTHR11384">
    <property type="entry name" value="ATP-BINDING CASSETTE, SUB-FAMILY D MEMBER"/>
    <property type="match status" value="1"/>
</dbReference>
<dbReference type="InterPro" id="IPR011527">
    <property type="entry name" value="ABC1_TM_dom"/>
</dbReference>
<dbReference type="GO" id="GO:0005324">
    <property type="term" value="F:long-chain fatty acid transmembrane transporter activity"/>
    <property type="evidence" value="ECO:0007669"/>
    <property type="project" value="TreeGrafter"/>
</dbReference>
<dbReference type="OrthoDB" id="422637at2759"/>
<dbReference type="GO" id="GO:0007031">
    <property type="term" value="P:peroxisome organization"/>
    <property type="evidence" value="ECO:0007669"/>
    <property type="project" value="TreeGrafter"/>
</dbReference>
<dbReference type="GO" id="GO:0006635">
    <property type="term" value="P:fatty acid beta-oxidation"/>
    <property type="evidence" value="ECO:0007669"/>
    <property type="project" value="TreeGrafter"/>
</dbReference>
<reference evidence="1 2" key="1">
    <citation type="journal article" date="2018" name="New Phytol.">
        <title>Phylogenomics of Endogonaceae and evolution of mycorrhizas within Mucoromycota.</title>
        <authorList>
            <person name="Chang Y."/>
            <person name="Desiro A."/>
            <person name="Na H."/>
            <person name="Sandor L."/>
            <person name="Lipzen A."/>
            <person name="Clum A."/>
            <person name="Barry K."/>
            <person name="Grigoriev I.V."/>
            <person name="Martin F.M."/>
            <person name="Stajich J.E."/>
            <person name="Smith M.E."/>
            <person name="Bonito G."/>
            <person name="Spatafora J.W."/>
        </authorList>
    </citation>
    <scope>NUCLEOTIDE SEQUENCE [LARGE SCALE GENOMIC DNA]</scope>
    <source>
        <strain evidence="1 2">GMNB39</strain>
    </source>
</reference>
<dbReference type="GO" id="GO:0140359">
    <property type="term" value="F:ABC-type transporter activity"/>
    <property type="evidence" value="ECO:0007669"/>
    <property type="project" value="InterPro"/>
</dbReference>
<protein>
    <submittedName>
        <fullName evidence="1">ABC transporter transmembrane region 2-domain-containing protein</fullName>
    </submittedName>
</protein>
<evidence type="ECO:0000313" key="2">
    <source>
        <dbReference type="Proteomes" id="UP000268093"/>
    </source>
</evidence>
<accession>A0A433A1Q4</accession>
<dbReference type="PANTHER" id="PTHR11384:SF67">
    <property type="entry name" value="ATP-BINDING CASSETTE SUB-FAMILY D MEMBER 1"/>
    <property type="match status" value="1"/>
</dbReference>
<dbReference type="GO" id="GO:0005524">
    <property type="term" value="F:ATP binding"/>
    <property type="evidence" value="ECO:0007669"/>
    <property type="project" value="InterPro"/>
</dbReference>
<organism evidence="1 2">
    <name type="scientific">Jimgerdemannia flammicorona</name>
    <dbReference type="NCBI Taxonomy" id="994334"/>
    <lineage>
        <taxon>Eukaryota</taxon>
        <taxon>Fungi</taxon>
        <taxon>Fungi incertae sedis</taxon>
        <taxon>Mucoromycota</taxon>
        <taxon>Mucoromycotina</taxon>
        <taxon>Endogonomycetes</taxon>
        <taxon>Endogonales</taxon>
        <taxon>Endogonaceae</taxon>
        <taxon>Jimgerdemannia</taxon>
    </lineage>
</organism>
<gene>
    <name evidence="1" type="ORF">BC936DRAFT_141739</name>
</gene>
<dbReference type="Pfam" id="PF06472">
    <property type="entry name" value="ABC_membrane_2"/>
    <property type="match status" value="1"/>
</dbReference>
<dbReference type="Proteomes" id="UP000268093">
    <property type="component" value="Unassembled WGS sequence"/>
</dbReference>
<dbReference type="InterPro" id="IPR050835">
    <property type="entry name" value="ABC_transporter_sub-D"/>
</dbReference>
<keyword evidence="1" id="KW-0472">Membrane</keyword>
<dbReference type="EMBL" id="RBNI01020411">
    <property type="protein sequence ID" value="RUO96617.1"/>
    <property type="molecule type" value="Genomic_DNA"/>
</dbReference>
<evidence type="ECO:0000313" key="1">
    <source>
        <dbReference type="EMBL" id="RUO96617.1"/>
    </source>
</evidence>
<dbReference type="GO" id="GO:0015910">
    <property type="term" value="P:long-chain fatty acid import into peroxisome"/>
    <property type="evidence" value="ECO:0007669"/>
    <property type="project" value="TreeGrafter"/>
</dbReference>
<dbReference type="GO" id="GO:0042760">
    <property type="term" value="P:very long-chain fatty acid catabolic process"/>
    <property type="evidence" value="ECO:0007669"/>
    <property type="project" value="TreeGrafter"/>
</dbReference>